<dbReference type="EMBL" id="KI913130">
    <property type="protein sequence ID" value="ETV78598.1"/>
    <property type="molecule type" value="Genomic_DNA"/>
</dbReference>
<reference evidence="1" key="1">
    <citation type="submission" date="2013-12" db="EMBL/GenBank/DDBJ databases">
        <title>The Genome Sequence of Aphanomyces astaci APO3.</title>
        <authorList>
            <consortium name="The Broad Institute Genomics Platform"/>
            <person name="Russ C."/>
            <person name="Tyler B."/>
            <person name="van West P."/>
            <person name="Dieguez-Uribeondo J."/>
            <person name="Young S.K."/>
            <person name="Zeng Q."/>
            <person name="Gargeya S."/>
            <person name="Fitzgerald M."/>
            <person name="Abouelleil A."/>
            <person name="Alvarado L."/>
            <person name="Chapman S.B."/>
            <person name="Gainer-Dewar J."/>
            <person name="Goldberg J."/>
            <person name="Griggs A."/>
            <person name="Gujja S."/>
            <person name="Hansen M."/>
            <person name="Howarth C."/>
            <person name="Imamovic A."/>
            <person name="Ireland A."/>
            <person name="Larimer J."/>
            <person name="McCowan C."/>
            <person name="Murphy C."/>
            <person name="Pearson M."/>
            <person name="Poon T.W."/>
            <person name="Priest M."/>
            <person name="Roberts A."/>
            <person name="Saif S."/>
            <person name="Shea T."/>
            <person name="Sykes S."/>
            <person name="Wortman J."/>
            <person name="Nusbaum C."/>
            <person name="Birren B."/>
        </authorList>
    </citation>
    <scope>NUCLEOTIDE SEQUENCE [LARGE SCALE GENOMIC DNA]</scope>
    <source>
        <strain evidence="1">APO3</strain>
    </source>
</reference>
<dbReference type="AlphaFoldDB" id="W4GI49"/>
<dbReference type="OrthoDB" id="79511at2759"/>
<sequence length="163" mass="18742">MGHQGHQAMAAHMQKIFYIRELDTKLTAWTQTCLLYPHTRGDRVVQRPQQYAWHATHRNEGLQFDFLFMGEAWRTNINRAPVATLDHTSSMECFTGLDPTTALIVGKVNWELLIRWNDLMSLEASWEQLPAMHQEIPSLVQSFADQLLNGAIREGPGKTLERL</sequence>
<name>W4GI49_APHAT</name>
<proteinExistence type="predicted"/>
<accession>W4GI49</accession>
<evidence type="ECO:0000313" key="1">
    <source>
        <dbReference type="EMBL" id="ETV78598.1"/>
    </source>
</evidence>
<dbReference type="VEuPathDB" id="FungiDB:H257_08094"/>
<dbReference type="GeneID" id="20810090"/>
<organism evidence="1">
    <name type="scientific">Aphanomyces astaci</name>
    <name type="common">Crayfish plague agent</name>
    <dbReference type="NCBI Taxonomy" id="112090"/>
    <lineage>
        <taxon>Eukaryota</taxon>
        <taxon>Sar</taxon>
        <taxon>Stramenopiles</taxon>
        <taxon>Oomycota</taxon>
        <taxon>Saprolegniomycetes</taxon>
        <taxon>Saprolegniales</taxon>
        <taxon>Verrucalvaceae</taxon>
        <taxon>Aphanomyces</taxon>
    </lineage>
</organism>
<dbReference type="STRING" id="112090.W4GI49"/>
<dbReference type="RefSeq" id="XP_009832179.1">
    <property type="nucleotide sequence ID" value="XM_009833877.1"/>
</dbReference>
<protein>
    <recommendedName>
        <fullName evidence="2">Chromo domain-containing protein</fullName>
    </recommendedName>
</protein>
<gene>
    <name evidence="1" type="ORF">H257_08094</name>
</gene>
<evidence type="ECO:0008006" key="2">
    <source>
        <dbReference type="Google" id="ProtNLM"/>
    </source>
</evidence>